<organism evidence="1 2">
    <name type="scientific">Hypoxylon rubiginosum</name>
    <dbReference type="NCBI Taxonomy" id="110542"/>
    <lineage>
        <taxon>Eukaryota</taxon>
        <taxon>Fungi</taxon>
        <taxon>Dikarya</taxon>
        <taxon>Ascomycota</taxon>
        <taxon>Pezizomycotina</taxon>
        <taxon>Sordariomycetes</taxon>
        <taxon>Xylariomycetidae</taxon>
        <taxon>Xylariales</taxon>
        <taxon>Hypoxylaceae</taxon>
        <taxon>Hypoxylon</taxon>
    </lineage>
</organism>
<dbReference type="Proteomes" id="UP001497700">
    <property type="component" value="Unassembled WGS sequence"/>
</dbReference>
<accession>A0ACB9Z2L7</accession>
<dbReference type="EMBL" id="MU393464">
    <property type="protein sequence ID" value="KAI4866016.1"/>
    <property type="molecule type" value="Genomic_DNA"/>
</dbReference>
<keyword evidence="2" id="KW-1185">Reference proteome</keyword>
<evidence type="ECO:0000313" key="1">
    <source>
        <dbReference type="EMBL" id="KAI4866016.1"/>
    </source>
</evidence>
<gene>
    <name evidence="1" type="ORF">F4820DRAFT_272369</name>
</gene>
<protein>
    <submittedName>
        <fullName evidence="1">Uncharacterized protein</fullName>
    </submittedName>
</protein>
<sequence length="868" mass="95859">MFCRSCQDTGLDMAAESSDWSQHSLRRGPASSTTHRRIASDDVSFISQSLADDTVSSTRRSSVSLEPQSWLHLDAAGLTGPSTTSPPANWPEDGDLGSRSLTTSPNLTSGFSQLHHRPEQSQNLPASSLRATRPKPAPIQFEDVPTDFYSPPGSSQPMFSPRGRFQHSRTDSRANLLSTPSTAAWRSPRTPPPYSAMMPPTRRWWHWQSAWSMYLSFLFGICCAIGHHIFYKTLDGRPAENQLAMLRYGAVLAFATKAGLVAAIVIAFKQRIWTTVRSKFLSVAALDSLFAATEDLSALLNLEIYKRAKLAMLLAVFVWLTPIIIILTSNTLVVKPALRVDNTRCLGIRSLNFDKEGLEEWRTPTKVDGITGLSVSIWNTTAVNTSSPEWFDYYTAPSDQFIQVASSAAYVGHAVAKTGAGIDICGSGWNCTYTLNFTAPAYKCSELASGVGSEIEPLNGQKPPEGFSTKLLIPEGDYSYYAYTSGGDYSSMQMNDTWPGGIPKTNPPFPETLGAFRTEPVVWIGYSIRANPDEKGPLNKSMPGWNDAYIPKVIACENYETAYTVTFNLAGGQQITNVTERRFLHRVVDTAWIQGEEANDGTTDNTTATPKNNYVYPQEARRYRRVAAFHSIGSQLRYFVNGTVDSHQVDIPIQVTKAVQTKLLDPRHDYFTSPNLIHLIQDFYEDLIFSLFSNPQFLSVVWAASPDEPAGTVAGDETTEYPCVRSRLENVFSYHERDLWIVYSLAIILALGAVISGTLAILENEGLLRSTRFSSIVAATRGPALEKVGWVGPESRGSLPRDVRSLKVGYGIVHRPGGLGVLQEDTSYPERVAWDGGDIRYGFGLEGDVRQTKSEASLFRQRSMVTRN</sequence>
<name>A0ACB9Z2L7_9PEZI</name>
<proteinExistence type="predicted"/>
<reference evidence="1 2" key="1">
    <citation type="journal article" date="2022" name="New Phytol.">
        <title>Ecological generalism drives hyperdiversity of secondary metabolite gene clusters in xylarialean endophytes.</title>
        <authorList>
            <person name="Franco M.E.E."/>
            <person name="Wisecaver J.H."/>
            <person name="Arnold A.E."/>
            <person name="Ju Y.M."/>
            <person name="Slot J.C."/>
            <person name="Ahrendt S."/>
            <person name="Moore L.P."/>
            <person name="Eastman K.E."/>
            <person name="Scott K."/>
            <person name="Konkel Z."/>
            <person name="Mondo S.J."/>
            <person name="Kuo A."/>
            <person name="Hayes R.D."/>
            <person name="Haridas S."/>
            <person name="Andreopoulos B."/>
            <person name="Riley R."/>
            <person name="LaButti K."/>
            <person name="Pangilinan J."/>
            <person name="Lipzen A."/>
            <person name="Amirebrahimi M."/>
            <person name="Yan J."/>
            <person name="Adam C."/>
            <person name="Keymanesh K."/>
            <person name="Ng V."/>
            <person name="Louie K."/>
            <person name="Northen T."/>
            <person name="Drula E."/>
            <person name="Henrissat B."/>
            <person name="Hsieh H.M."/>
            <person name="Youens-Clark K."/>
            <person name="Lutzoni F."/>
            <person name="Miadlikowska J."/>
            <person name="Eastwood D.C."/>
            <person name="Hamelin R.C."/>
            <person name="Grigoriev I.V."/>
            <person name="U'Ren J.M."/>
        </authorList>
    </citation>
    <scope>NUCLEOTIDE SEQUENCE [LARGE SCALE GENOMIC DNA]</scope>
    <source>
        <strain evidence="1 2">CBS 119005</strain>
    </source>
</reference>
<comment type="caution">
    <text evidence="1">The sequence shown here is derived from an EMBL/GenBank/DDBJ whole genome shotgun (WGS) entry which is preliminary data.</text>
</comment>
<evidence type="ECO:0000313" key="2">
    <source>
        <dbReference type="Proteomes" id="UP001497700"/>
    </source>
</evidence>